<dbReference type="EMBL" id="MK072392">
    <property type="protein sequence ID" value="AYV83687.1"/>
    <property type="molecule type" value="Genomic_DNA"/>
</dbReference>
<sequence>MISSGSKCIIFTNVTLNEKPRLNNICWGVLTPSNWRCFAKLEAQIEQYVSLHNEKFIMSLRV</sequence>
<organism evidence="1">
    <name type="scientific">Hyperionvirus sp</name>
    <dbReference type="NCBI Taxonomy" id="2487770"/>
    <lineage>
        <taxon>Viruses</taxon>
        <taxon>Varidnaviria</taxon>
        <taxon>Bamfordvirae</taxon>
        <taxon>Nucleocytoviricota</taxon>
        <taxon>Megaviricetes</taxon>
        <taxon>Imitervirales</taxon>
        <taxon>Mimiviridae</taxon>
        <taxon>Klosneuvirinae</taxon>
    </lineage>
</organism>
<name>A0A3G5A8V1_9VIRU</name>
<proteinExistence type="predicted"/>
<gene>
    <name evidence="1" type="ORF">Hyperionvirus10_23</name>
</gene>
<protein>
    <submittedName>
        <fullName evidence="1">Uncharacterized protein</fullName>
    </submittedName>
</protein>
<reference evidence="1" key="1">
    <citation type="submission" date="2018-10" db="EMBL/GenBank/DDBJ databases">
        <title>Hidden diversity of soil giant viruses.</title>
        <authorList>
            <person name="Schulz F."/>
            <person name="Alteio L."/>
            <person name="Goudeau D."/>
            <person name="Ryan E.M."/>
            <person name="Malmstrom R.R."/>
            <person name="Blanchard J."/>
            <person name="Woyke T."/>
        </authorList>
    </citation>
    <scope>NUCLEOTIDE SEQUENCE</scope>
    <source>
        <strain evidence="1">HYV1</strain>
    </source>
</reference>
<evidence type="ECO:0000313" key="1">
    <source>
        <dbReference type="EMBL" id="AYV83687.1"/>
    </source>
</evidence>
<accession>A0A3G5A8V1</accession>